<proteinExistence type="predicted"/>
<evidence type="ECO:0000313" key="2">
    <source>
        <dbReference type="Proteomes" id="UP001319060"/>
    </source>
</evidence>
<sequence length="84" mass="9771">MNTKEFKISHGWTIIAHENISIYSKIDGSNPNQYVLLDWDGDAILQVFTDDFSIYLEPNMYGLKHKVNAKNKIITIFHEPDEDE</sequence>
<reference evidence="1 2" key="1">
    <citation type="submission" date="2021-01" db="EMBL/GenBank/DDBJ databases">
        <title>Genome Sequencing of Type Strains.</title>
        <authorList>
            <person name="Lemaire J.F."/>
            <person name="Inderbitzin P."/>
            <person name="Collins S.B."/>
            <person name="Wespe N."/>
            <person name="Knight-Connoni V."/>
        </authorList>
    </citation>
    <scope>NUCLEOTIDE SEQUENCE [LARGE SCALE GENOMIC DNA]</scope>
    <source>
        <strain evidence="1 2">DSM 14730</strain>
    </source>
</reference>
<name>A0ABS2ZJ72_9BACL</name>
<dbReference type="RefSeq" id="WP_188401005.1">
    <property type="nucleotide sequence ID" value="NZ_BMCE01000001.1"/>
</dbReference>
<comment type="caution">
    <text evidence="1">The sequence shown here is derived from an EMBL/GenBank/DDBJ whole genome shotgun (WGS) entry which is preliminary data.</text>
</comment>
<protein>
    <submittedName>
        <fullName evidence="1">Uncharacterized protein</fullName>
    </submittedName>
</protein>
<organism evidence="1 2">
    <name type="scientific">Fictibacillus barbaricus</name>
    <dbReference type="NCBI Taxonomy" id="182136"/>
    <lineage>
        <taxon>Bacteria</taxon>
        <taxon>Bacillati</taxon>
        <taxon>Bacillota</taxon>
        <taxon>Bacilli</taxon>
        <taxon>Bacillales</taxon>
        <taxon>Fictibacillaceae</taxon>
        <taxon>Fictibacillus</taxon>
    </lineage>
</organism>
<dbReference type="Proteomes" id="UP001319060">
    <property type="component" value="Unassembled WGS sequence"/>
</dbReference>
<evidence type="ECO:0000313" key="1">
    <source>
        <dbReference type="EMBL" id="MBN3546701.1"/>
    </source>
</evidence>
<keyword evidence="2" id="KW-1185">Reference proteome</keyword>
<accession>A0ABS2ZJ72</accession>
<dbReference type="EMBL" id="JAFHKS010000044">
    <property type="protein sequence ID" value="MBN3546701.1"/>
    <property type="molecule type" value="Genomic_DNA"/>
</dbReference>
<gene>
    <name evidence="1" type="ORF">JYA64_15445</name>
</gene>